<dbReference type="PROSITE" id="PS51257">
    <property type="entry name" value="PROKAR_LIPOPROTEIN"/>
    <property type="match status" value="1"/>
</dbReference>
<evidence type="ECO:0000313" key="1">
    <source>
        <dbReference type="EMBL" id="QQP92000.1"/>
    </source>
</evidence>
<evidence type="ECO:0000313" key="2">
    <source>
        <dbReference type="Proteomes" id="UP000595197"/>
    </source>
</evidence>
<organism evidence="1 2">
    <name type="scientific">Skermanella cutis</name>
    <dbReference type="NCBI Taxonomy" id="2775420"/>
    <lineage>
        <taxon>Bacteria</taxon>
        <taxon>Pseudomonadati</taxon>
        <taxon>Pseudomonadota</taxon>
        <taxon>Alphaproteobacteria</taxon>
        <taxon>Rhodospirillales</taxon>
        <taxon>Azospirillaceae</taxon>
        <taxon>Skermanella</taxon>
    </lineage>
</organism>
<accession>A0ABX7BE26</accession>
<name>A0ABX7BE26_9PROT</name>
<gene>
    <name evidence="1" type="ORF">IGS68_12675</name>
</gene>
<keyword evidence="2" id="KW-1185">Reference proteome</keyword>
<reference evidence="1" key="1">
    <citation type="submission" date="2021-02" db="EMBL/GenBank/DDBJ databases">
        <title>Skermanella TT6 skin isolate.</title>
        <authorList>
            <person name="Lee K."/>
            <person name="Ganzorig M."/>
        </authorList>
    </citation>
    <scope>NUCLEOTIDE SEQUENCE</scope>
    <source>
        <strain evidence="1">TT6</strain>
    </source>
</reference>
<sequence>MAEMINRRELLKGLAISGVPMSVSSIALLSACNPQVAIGAAIPVATKIAYDVLVQAAGIYVKEKVQKFMHHFDEQVTKYPDLPPWIQTHLSNTVNLTIENKRPDEFRGELIVEIKDGSDRVIAARTYHTVVVPSNRTFSNRLVFSDLPSSGPGSTNLILKQGGREVAHATTGNNRMNIVDTRILV</sequence>
<proteinExistence type="predicted"/>
<dbReference type="RefSeq" id="WP_201080497.1">
    <property type="nucleotide sequence ID" value="NZ_CP067420.1"/>
</dbReference>
<protein>
    <submittedName>
        <fullName evidence="1">Uncharacterized protein</fullName>
    </submittedName>
</protein>
<dbReference type="Proteomes" id="UP000595197">
    <property type="component" value="Chromosome"/>
</dbReference>
<dbReference type="EMBL" id="CP067420">
    <property type="protein sequence ID" value="QQP92000.1"/>
    <property type="molecule type" value="Genomic_DNA"/>
</dbReference>